<dbReference type="GO" id="GO:0005737">
    <property type="term" value="C:cytoplasm"/>
    <property type="evidence" value="ECO:0007669"/>
    <property type="project" value="TreeGrafter"/>
</dbReference>
<protein>
    <recommendedName>
        <fullName evidence="7">Kinase</fullName>
        <ecNumber evidence="7">2.7.-.-</ecNumber>
    </recommendedName>
</protein>
<evidence type="ECO:0000256" key="6">
    <source>
        <dbReference type="ARBA" id="ARBA00051963"/>
    </source>
</evidence>
<dbReference type="GO" id="GO:0032958">
    <property type="term" value="P:inositol phosphate biosynthetic process"/>
    <property type="evidence" value="ECO:0007669"/>
    <property type="project" value="InterPro"/>
</dbReference>
<dbReference type="EC" id="2.7.-.-" evidence="7"/>
<dbReference type="PANTHER" id="PTHR12400:SF105">
    <property type="entry name" value="KINASE"/>
    <property type="match status" value="1"/>
</dbReference>
<dbReference type="SUPFAM" id="SSF56104">
    <property type="entry name" value="SAICAR synthase-like"/>
    <property type="match status" value="1"/>
</dbReference>
<keyword evidence="4 7" id="KW-0418">Kinase</keyword>
<keyword evidence="2 7" id="KW-0808">Transferase</keyword>
<comment type="similarity">
    <text evidence="1 7">Belongs to the inositol phosphokinase (IPK) family.</text>
</comment>
<sequence length="485" mass="54553">MDTSVVNSDLDALRNHPKSAESDSVVYSCSSAKGDHLGQNSENRNDLQKVQPNLKPEGDSSGQSVSPPVAKGLENLSVVEDAQSQTDHGEPRSRPTGQGETQAADAVLRGFLRKKLHRSSDRSVSSSSASSLNYSSQESDEVFSEEDDKPDKKKILRKTKSWKTFFTMVHWSFKRQNSWVQLAGHEGNFRPSESGQILKKFSEVENACLIKLMEDVLKPFVPNYYGVTNWGEVKYIKMEDLLSGLEAPVIMDCKMGVRTYLEDELTKAQQKPSLRTDMYEKMLKVDPSAPTEQEHAQHAVTKPRYMQWRETMSSTATLGFRIEGVTTDSGKVMKDFKKTKTKQQIIDAFVMFTKSKQQILNSYLARLLDLENILKTSTFFKTHEVIGSSLLFVHDQKGKANVWMIDFGKTVPIPSGGTLCHDLPWVEGNREDGYLIGLGNLIQTVRDTLRQIQDVAELEETDMETVSSTKQEMPTFERRAAANEC</sequence>
<evidence type="ECO:0000256" key="1">
    <source>
        <dbReference type="ARBA" id="ARBA00007374"/>
    </source>
</evidence>
<dbReference type="InterPro" id="IPR038286">
    <property type="entry name" value="IPK_sf"/>
</dbReference>
<dbReference type="GO" id="GO:0005524">
    <property type="term" value="F:ATP binding"/>
    <property type="evidence" value="ECO:0007669"/>
    <property type="project" value="UniProtKB-KW"/>
</dbReference>
<keyword evidence="5" id="KW-0067">ATP-binding</keyword>
<evidence type="ECO:0000313" key="9">
    <source>
        <dbReference type="Proteomes" id="UP000886611"/>
    </source>
</evidence>
<accession>A0A8X7X3A5</accession>
<keyword evidence="3" id="KW-0547">Nucleotide-binding</keyword>
<dbReference type="Gene3D" id="3.30.470.160">
    <property type="entry name" value="Inositol polyphosphate kinase"/>
    <property type="match status" value="1"/>
</dbReference>
<reference evidence="8 9" key="1">
    <citation type="journal article" date="2021" name="Cell">
        <title>Tracing the genetic footprints of vertebrate landing in non-teleost ray-finned fishes.</title>
        <authorList>
            <person name="Bi X."/>
            <person name="Wang K."/>
            <person name="Yang L."/>
            <person name="Pan H."/>
            <person name="Jiang H."/>
            <person name="Wei Q."/>
            <person name="Fang M."/>
            <person name="Yu H."/>
            <person name="Zhu C."/>
            <person name="Cai Y."/>
            <person name="He Y."/>
            <person name="Gan X."/>
            <person name="Zeng H."/>
            <person name="Yu D."/>
            <person name="Zhu Y."/>
            <person name="Jiang H."/>
            <person name="Qiu Q."/>
            <person name="Yang H."/>
            <person name="Zhang Y.E."/>
            <person name="Wang W."/>
            <person name="Zhu M."/>
            <person name="He S."/>
            <person name="Zhang G."/>
        </authorList>
    </citation>
    <scope>NUCLEOTIDE SEQUENCE [LARGE SCALE GENOMIC DNA]</scope>
    <source>
        <strain evidence="8">Bchr_013</strain>
    </source>
</reference>
<gene>
    <name evidence="8" type="primary">Itpkb_1</name>
    <name evidence="8" type="ORF">GTO96_0021221</name>
</gene>
<comment type="catalytic activity">
    <reaction evidence="6">
        <text>1D-myo-inositol 1,4,5-trisphosphate + ATP = 1D-myo-inositol 1,3,4,5-tetrakisphosphate + ADP + H(+)</text>
        <dbReference type="Rhea" id="RHEA:11020"/>
        <dbReference type="ChEBI" id="CHEBI:15378"/>
        <dbReference type="ChEBI" id="CHEBI:30616"/>
        <dbReference type="ChEBI" id="CHEBI:57895"/>
        <dbReference type="ChEBI" id="CHEBI:203600"/>
        <dbReference type="ChEBI" id="CHEBI:456216"/>
        <dbReference type="EC" id="2.7.1.127"/>
    </reaction>
    <physiologicalReaction direction="left-to-right" evidence="6">
        <dbReference type="Rhea" id="RHEA:11021"/>
    </physiologicalReaction>
</comment>
<dbReference type="PANTHER" id="PTHR12400">
    <property type="entry name" value="INOSITOL POLYPHOSPHATE KINASE"/>
    <property type="match status" value="1"/>
</dbReference>
<evidence type="ECO:0000256" key="4">
    <source>
        <dbReference type="ARBA" id="ARBA00022777"/>
    </source>
</evidence>
<evidence type="ECO:0000256" key="7">
    <source>
        <dbReference type="RuleBase" id="RU363090"/>
    </source>
</evidence>
<dbReference type="OrthoDB" id="338650at2759"/>
<feature type="non-terminal residue" evidence="8">
    <location>
        <position position="1"/>
    </location>
</feature>
<evidence type="ECO:0000313" key="8">
    <source>
        <dbReference type="EMBL" id="KAG2460359.1"/>
    </source>
</evidence>
<organism evidence="8 9">
    <name type="scientific">Polypterus senegalus</name>
    <name type="common">Senegal bichir</name>
    <dbReference type="NCBI Taxonomy" id="55291"/>
    <lineage>
        <taxon>Eukaryota</taxon>
        <taxon>Metazoa</taxon>
        <taxon>Chordata</taxon>
        <taxon>Craniata</taxon>
        <taxon>Vertebrata</taxon>
        <taxon>Euteleostomi</taxon>
        <taxon>Actinopterygii</taxon>
        <taxon>Polypteriformes</taxon>
        <taxon>Polypteridae</taxon>
        <taxon>Polypterus</taxon>
    </lineage>
</organism>
<feature type="non-terminal residue" evidence="8">
    <location>
        <position position="485"/>
    </location>
</feature>
<dbReference type="GO" id="GO:0008440">
    <property type="term" value="F:inositol-1,4,5-trisphosphate 3-kinase activity"/>
    <property type="evidence" value="ECO:0007669"/>
    <property type="project" value="UniProtKB-EC"/>
</dbReference>
<dbReference type="FunFam" id="3.30.470.160:FF:000001">
    <property type="entry name" value="Kinase"/>
    <property type="match status" value="1"/>
</dbReference>
<dbReference type="InterPro" id="IPR005522">
    <property type="entry name" value="IPK"/>
</dbReference>
<comment type="caution">
    <text evidence="8">The sequence shown here is derived from an EMBL/GenBank/DDBJ whole genome shotgun (WGS) entry which is preliminary data.</text>
</comment>
<dbReference type="GO" id="GO:0000828">
    <property type="term" value="F:inositol hexakisphosphate kinase activity"/>
    <property type="evidence" value="ECO:0007669"/>
    <property type="project" value="TreeGrafter"/>
</dbReference>
<dbReference type="GO" id="GO:0046854">
    <property type="term" value="P:phosphatidylinositol phosphate biosynthetic process"/>
    <property type="evidence" value="ECO:0007669"/>
    <property type="project" value="TreeGrafter"/>
</dbReference>
<evidence type="ECO:0000256" key="3">
    <source>
        <dbReference type="ARBA" id="ARBA00022741"/>
    </source>
</evidence>
<name>A0A8X7X3A5_POLSE</name>
<proteinExistence type="inferred from homology"/>
<keyword evidence="9" id="KW-1185">Reference proteome</keyword>
<dbReference type="Proteomes" id="UP000886611">
    <property type="component" value="Unassembled WGS sequence"/>
</dbReference>
<dbReference type="AlphaFoldDB" id="A0A8X7X3A5"/>
<evidence type="ECO:0000256" key="5">
    <source>
        <dbReference type="ARBA" id="ARBA00022840"/>
    </source>
</evidence>
<dbReference type="GO" id="GO:0005634">
    <property type="term" value="C:nucleus"/>
    <property type="evidence" value="ECO:0007669"/>
    <property type="project" value="TreeGrafter"/>
</dbReference>
<evidence type="ECO:0000256" key="2">
    <source>
        <dbReference type="ARBA" id="ARBA00022679"/>
    </source>
</evidence>
<dbReference type="Pfam" id="PF03770">
    <property type="entry name" value="IPK"/>
    <property type="match status" value="1"/>
</dbReference>
<dbReference type="EMBL" id="JAATIS010005064">
    <property type="protein sequence ID" value="KAG2460359.1"/>
    <property type="molecule type" value="Genomic_DNA"/>
</dbReference>